<dbReference type="Gene3D" id="1.20.1250.20">
    <property type="entry name" value="MFS general substrate transporter like domains"/>
    <property type="match status" value="1"/>
</dbReference>
<feature type="transmembrane region" description="Helical" evidence="1">
    <location>
        <begin position="59"/>
        <end position="80"/>
    </location>
</feature>
<accession>A0A1Y5TCC4</accession>
<feature type="transmembrane region" description="Helical" evidence="1">
    <location>
        <begin position="314"/>
        <end position="332"/>
    </location>
</feature>
<evidence type="ECO:0000313" key="3">
    <source>
        <dbReference type="Proteomes" id="UP000193200"/>
    </source>
</evidence>
<dbReference type="SUPFAM" id="SSF103473">
    <property type="entry name" value="MFS general substrate transporter"/>
    <property type="match status" value="1"/>
</dbReference>
<keyword evidence="1" id="KW-1133">Transmembrane helix</keyword>
<feature type="transmembrane region" description="Helical" evidence="1">
    <location>
        <begin position="104"/>
        <end position="125"/>
    </location>
</feature>
<feature type="transmembrane region" description="Helical" evidence="1">
    <location>
        <begin position="407"/>
        <end position="426"/>
    </location>
</feature>
<sequence>MSGRLAEAAYDRLTGDQNETALNELSPGIREAQPRNFLIHVAALAATKAGDGLADPKLVLPWLLNALGAPAYLIGFLVPVREAGALLPQLAVSAFMHRLRVRKWLWSGGSIVQGLMVAGMAVAVLTLDGVVAGWTVVLLLALFSLARSVCSVAYKDVLGRTVARATRGTATGTANTVAAALVLVYGTLLSFGLLDRTLAVVGGALFVAAGFWLLAGILFAGLREEATEPEGDERPSPFRQIALLREAPELRDFIIARGLLMATALAPPYLLSLSGGGEAREFGRLGLFVVAAGLAAVVSTYAWGRFSDTSSRKVLATAGFVAASALAGVALFDGFTASSGLAGSVYPIFLFILMIAHHGVRIGRSTHVVDMAPDAKRAAYTALSNTAIGLLLAIGGGFGVIAELAGARTVIWLFAAMATAGGLYALRLDEVQRR</sequence>
<evidence type="ECO:0000256" key="1">
    <source>
        <dbReference type="SAM" id="Phobius"/>
    </source>
</evidence>
<feature type="transmembrane region" description="Helical" evidence="1">
    <location>
        <begin position="131"/>
        <end position="154"/>
    </location>
</feature>
<dbReference type="AlphaFoldDB" id="A0A1Y5TCC4"/>
<feature type="transmembrane region" description="Helical" evidence="1">
    <location>
        <begin position="200"/>
        <end position="222"/>
    </location>
</feature>
<feature type="transmembrane region" description="Helical" evidence="1">
    <location>
        <begin position="282"/>
        <end position="302"/>
    </location>
</feature>
<feature type="transmembrane region" description="Helical" evidence="1">
    <location>
        <begin position="174"/>
        <end position="194"/>
    </location>
</feature>
<gene>
    <name evidence="2" type="ORF">OCH7691_02679</name>
</gene>
<keyword evidence="1" id="KW-0472">Membrane</keyword>
<organism evidence="2 3">
    <name type="scientific">Oceanibacterium hippocampi</name>
    <dbReference type="NCBI Taxonomy" id="745714"/>
    <lineage>
        <taxon>Bacteria</taxon>
        <taxon>Pseudomonadati</taxon>
        <taxon>Pseudomonadota</taxon>
        <taxon>Alphaproteobacteria</taxon>
        <taxon>Sneathiellales</taxon>
        <taxon>Sneathiellaceae</taxon>
        <taxon>Oceanibacterium</taxon>
    </lineage>
</organism>
<dbReference type="InParanoid" id="A0A1Y5TCC4"/>
<dbReference type="PANTHER" id="PTHR23526">
    <property type="entry name" value="INTEGRAL MEMBRANE TRANSPORT PROTEIN-RELATED"/>
    <property type="match status" value="1"/>
</dbReference>
<name>A0A1Y5TCC4_9PROT</name>
<keyword evidence="3" id="KW-1185">Reference proteome</keyword>
<feature type="transmembrane region" description="Helical" evidence="1">
    <location>
        <begin position="338"/>
        <end position="357"/>
    </location>
</feature>
<dbReference type="PANTHER" id="PTHR23526:SF4">
    <property type="entry name" value="INTEGRAL MEMBRANE TRANSPORT PROTEIN"/>
    <property type="match status" value="1"/>
</dbReference>
<dbReference type="EMBL" id="FWFR01000002">
    <property type="protein sequence ID" value="SLN60716.1"/>
    <property type="molecule type" value="Genomic_DNA"/>
</dbReference>
<dbReference type="InterPro" id="IPR036259">
    <property type="entry name" value="MFS_trans_sf"/>
</dbReference>
<dbReference type="OrthoDB" id="1117124at2"/>
<dbReference type="Proteomes" id="UP000193200">
    <property type="component" value="Unassembled WGS sequence"/>
</dbReference>
<feature type="transmembrane region" description="Helical" evidence="1">
    <location>
        <begin position="253"/>
        <end position="270"/>
    </location>
</feature>
<evidence type="ECO:0000313" key="2">
    <source>
        <dbReference type="EMBL" id="SLN60716.1"/>
    </source>
</evidence>
<dbReference type="RefSeq" id="WP_085884006.1">
    <property type="nucleotide sequence ID" value="NZ_FWFR01000002.1"/>
</dbReference>
<proteinExistence type="predicted"/>
<keyword evidence="1" id="KW-0812">Transmembrane</keyword>
<dbReference type="InterPro" id="IPR052528">
    <property type="entry name" value="Sugar_transport-like"/>
</dbReference>
<feature type="transmembrane region" description="Helical" evidence="1">
    <location>
        <begin position="378"/>
        <end position="401"/>
    </location>
</feature>
<reference evidence="2 3" key="1">
    <citation type="submission" date="2017-03" db="EMBL/GenBank/DDBJ databases">
        <authorList>
            <person name="Afonso C.L."/>
            <person name="Miller P.J."/>
            <person name="Scott M.A."/>
            <person name="Spackman E."/>
            <person name="Goraichik I."/>
            <person name="Dimitrov K.M."/>
            <person name="Suarez D.L."/>
            <person name="Swayne D.E."/>
        </authorList>
    </citation>
    <scope>NUCLEOTIDE SEQUENCE [LARGE SCALE GENOMIC DNA]</scope>
    <source>
        <strain evidence="2 3">CECT 7691</strain>
    </source>
</reference>
<protein>
    <submittedName>
        <fullName evidence="2">Major Facilitator Superfamily protein</fullName>
    </submittedName>
</protein>